<dbReference type="SUPFAM" id="SSF55920">
    <property type="entry name" value="Creatinase/aminopeptidase"/>
    <property type="match status" value="1"/>
</dbReference>
<dbReference type="PANTHER" id="PTHR46112:SF2">
    <property type="entry name" value="XAA-PRO AMINOPEPTIDASE P-RELATED"/>
    <property type="match status" value="1"/>
</dbReference>
<accession>A0ABP7GIC1</accession>
<feature type="domain" description="Peptidase M24" evidence="1">
    <location>
        <begin position="175"/>
        <end position="393"/>
    </location>
</feature>
<evidence type="ECO:0000259" key="1">
    <source>
        <dbReference type="Pfam" id="PF00557"/>
    </source>
</evidence>
<dbReference type="InterPro" id="IPR029149">
    <property type="entry name" value="Creatin/AminoP/Spt16_N"/>
</dbReference>
<dbReference type="EMBL" id="BAABAF010000005">
    <property type="protein sequence ID" value="GAA3764834.1"/>
    <property type="molecule type" value="Genomic_DNA"/>
</dbReference>
<dbReference type="PANTHER" id="PTHR46112">
    <property type="entry name" value="AMINOPEPTIDASE"/>
    <property type="match status" value="1"/>
</dbReference>
<keyword evidence="3" id="KW-1185">Reference proteome</keyword>
<proteinExistence type="predicted"/>
<reference evidence="3" key="1">
    <citation type="journal article" date="2019" name="Int. J. Syst. Evol. Microbiol.">
        <title>The Global Catalogue of Microorganisms (GCM) 10K type strain sequencing project: providing services to taxonomists for standard genome sequencing and annotation.</title>
        <authorList>
            <consortium name="The Broad Institute Genomics Platform"/>
            <consortium name="The Broad Institute Genome Sequencing Center for Infectious Disease"/>
            <person name="Wu L."/>
            <person name="Ma J."/>
        </authorList>
    </citation>
    <scope>NUCLEOTIDE SEQUENCE [LARGE SCALE GENOMIC DNA]</scope>
    <source>
        <strain evidence="3">JCM 16950</strain>
    </source>
</reference>
<comment type="caution">
    <text evidence="2">The sequence shown here is derived from an EMBL/GenBank/DDBJ whole genome shotgun (WGS) entry which is preliminary data.</text>
</comment>
<name>A0ABP7GIC1_9MICO</name>
<sequence>MDPLRTPSPGPSLTLHERDRRWAMTRRFLDEHNLDGLIVAGLKSRERFELYLANDLMDGVVVFPRVGAPVHLTWVPTKITGRTDAVGRERTYWIDDVRAVRLDQGIVDTLAEMRIGRGRIGVLGLASNIPGEPHGVIPYPLWEAVSHGAPHAEFVDVWWDYAMAMLPKSAEELSLVRESAHIGEHACEAMQAAIFAGARETEVYAAVMGVLYANGAVTSAPNLLMRAGTEHFTISQPAWTYDPGAARTLKTGDLVNAEIFSIYGGLETQQQMTVSIGAPDRLHTALASATRDAYHAGIAAIKPGATFADIDQAMQKVVLDAGFWHIAPQVQSLNPIVLNGALCHGLDRLPDRERFRGLAPVPRTGDGVIVEGMVFALEPNACDGPHRVTVGGSVIVTADGVEELNHLATNLTSVSG</sequence>
<dbReference type="Pfam" id="PF00557">
    <property type="entry name" value="Peptidase_M24"/>
    <property type="match status" value="1"/>
</dbReference>
<dbReference type="InterPro" id="IPR036005">
    <property type="entry name" value="Creatinase/aminopeptidase-like"/>
</dbReference>
<dbReference type="InterPro" id="IPR000994">
    <property type="entry name" value="Pept_M24"/>
</dbReference>
<organism evidence="2 3">
    <name type="scientific">Microbacterium kribbense</name>
    <dbReference type="NCBI Taxonomy" id="433645"/>
    <lineage>
        <taxon>Bacteria</taxon>
        <taxon>Bacillati</taxon>
        <taxon>Actinomycetota</taxon>
        <taxon>Actinomycetes</taxon>
        <taxon>Micrococcales</taxon>
        <taxon>Microbacteriaceae</taxon>
        <taxon>Microbacterium</taxon>
    </lineage>
</organism>
<evidence type="ECO:0000313" key="2">
    <source>
        <dbReference type="EMBL" id="GAA3764834.1"/>
    </source>
</evidence>
<protein>
    <submittedName>
        <fullName evidence="2">M24 family metallopeptidase</fullName>
    </submittedName>
</protein>
<dbReference type="Proteomes" id="UP001500540">
    <property type="component" value="Unassembled WGS sequence"/>
</dbReference>
<dbReference type="InterPro" id="IPR050659">
    <property type="entry name" value="Peptidase_M24B"/>
</dbReference>
<dbReference type="Gene3D" id="3.90.230.10">
    <property type="entry name" value="Creatinase/methionine aminopeptidase superfamily"/>
    <property type="match status" value="1"/>
</dbReference>
<evidence type="ECO:0000313" key="3">
    <source>
        <dbReference type="Proteomes" id="UP001500540"/>
    </source>
</evidence>
<dbReference type="SUPFAM" id="SSF53092">
    <property type="entry name" value="Creatinase/prolidase N-terminal domain"/>
    <property type="match status" value="1"/>
</dbReference>
<dbReference type="CDD" id="cd01066">
    <property type="entry name" value="APP_MetAP"/>
    <property type="match status" value="1"/>
</dbReference>
<gene>
    <name evidence="2" type="ORF">GCM10022240_16370</name>
</gene>